<keyword evidence="3" id="KW-1185">Reference proteome</keyword>
<accession>A0AAD5U956</accession>
<sequence length="301" mass="34880">MDPLQNYTPTSDGYAKINRNIELYYQLWKPEGIPRGKVIMLTGVCATLVQFQVFADHLRNEEYEVLLFDHIGTGRTETERKVLETLKYSTLDYAHDTLDLINILWKKQPVNVFGVSFGGTVAQKLGLLLQREGRLQSLFLSNTTLCLGKWAAYIPDFCFKLFVKYSKVSVDRAIKQTFHKEFLNEKHPLVDKTYGKLIKERWDKEFNQWFNYQNEPGEYVKFRACAKHSTSSEQIKQLQLTNVSVWIANRDPVVSTRQQKYLAKALGANSFVIDSGLHTLGDLKELRLFLDFLVHHLDSFN</sequence>
<name>A0AAD5U956_9FUNG</name>
<dbReference type="Proteomes" id="UP001210925">
    <property type="component" value="Unassembled WGS sequence"/>
</dbReference>
<dbReference type="Gene3D" id="3.40.50.1820">
    <property type="entry name" value="alpha/beta hydrolase"/>
    <property type="match status" value="1"/>
</dbReference>
<dbReference type="PANTHER" id="PTHR43433:SF5">
    <property type="entry name" value="AB HYDROLASE-1 DOMAIN-CONTAINING PROTEIN"/>
    <property type="match status" value="1"/>
</dbReference>
<comment type="caution">
    <text evidence="2">The sequence shown here is derived from an EMBL/GenBank/DDBJ whole genome shotgun (WGS) entry which is preliminary data.</text>
</comment>
<organism evidence="2 3">
    <name type="scientific">Boothiomyces macroporosus</name>
    <dbReference type="NCBI Taxonomy" id="261099"/>
    <lineage>
        <taxon>Eukaryota</taxon>
        <taxon>Fungi</taxon>
        <taxon>Fungi incertae sedis</taxon>
        <taxon>Chytridiomycota</taxon>
        <taxon>Chytridiomycota incertae sedis</taxon>
        <taxon>Chytridiomycetes</taxon>
        <taxon>Rhizophydiales</taxon>
        <taxon>Terramycetaceae</taxon>
        <taxon>Boothiomyces</taxon>
    </lineage>
</organism>
<dbReference type="PANTHER" id="PTHR43433">
    <property type="entry name" value="HYDROLASE, ALPHA/BETA FOLD FAMILY PROTEIN"/>
    <property type="match status" value="1"/>
</dbReference>
<feature type="domain" description="Serine aminopeptidase S33" evidence="1">
    <location>
        <begin position="34"/>
        <end position="149"/>
    </location>
</feature>
<protein>
    <recommendedName>
        <fullName evidence="1">Serine aminopeptidase S33 domain-containing protein</fullName>
    </recommendedName>
</protein>
<dbReference type="SUPFAM" id="SSF53474">
    <property type="entry name" value="alpha/beta-Hydrolases"/>
    <property type="match status" value="1"/>
</dbReference>
<dbReference type="InterPro" id="IPR022742">
    <property type="entry name" value="Hydrolase_4"/>
</dbReference>
<proteinExistence type="predicted"/>
<dbReference type="EMBL" id="JADGKB010000218">
    <property type="protein sequence ID" value="KAJ3250857.1"/>
    <property type="molecule type" value="Genomic_DNA"/>
</dbReference>
<gene>
    <name evidence="2" type="ORF">HK103_003074</name>
</gene>
<dbReference type="Pfam" id="PF12146">
    <property type="entry name" value="Hydrolase_4"/>
    <property type="match status" value="1"/>
</dbReference>
<reference evidence="2" key="1">
    <citation type="submission" date="2020-05" db="EMBL/GenBank/DDBJ databases">
        <title>Phylogenomic resolution of chytrid fungi.</title>
        <authorList>
            <person name="Stajich J.E."/>
            <person name="Amses K."/>
            <person name="Simmons R."/>
            <person name="Seto K."/>
            <person name="Myers J."/>
            <person name="Bonds A."/>
            <person name="Quandt C.A."/>
            <person name="Barry K."/>
            <person name="Liu P."/>
            <person name="Grigoriev I."/>
            <person name="Longcore J.E."/>
            <person name="James T.Y."/>
        </authorList>
    </citation>
    <scope>NUCLEOTIDE SEQUENCE</scope>
    <source>
        <strain evidence="2">PLAUS21</strain>
    </source>
</reference>
<evidence type="ECO:0000259" key="1">
    <source>
        <dbReference type="Pfam" id="PF12146"/>
    </source>
</evidence>
<evidence type="ECO:0000313" key="3">
    <source>
        <dbReference type="Proteomes" id="UP001210925"/>
    </source>
</evidence>
<dbReference type="InterPro" id="IPR029058">
    <property type="entry name" value="AB_hydrolase_fold"/>
</dbReference>
<dbReference type="AlphaFoldDB" id="A0AAD5U956"/>
<evidence type="ECO:0000313" key="2">
    <source>
        <dbReference type="EMBL" id="KAJ3250857.1"/>
    </source>
</evidence>
<dbReference type="InterPro" id="IPR050471">
    <property type="entry name" value="AB_hydrolase"/>
</dbReference>